<organism evidence="2 3">
    <name type="scientific">Phaseolus coccineus</name>
    <name type="common">Scarlet runner bean</name>
    <name type="synonym">Phaseolus multiflorus</name>
    <dbReference type="NCBI Taxonomy" id="3886"/>
    <lineage>
        <taxon>Eukaryota</taxon>
        <taxon>Viridiplantae</taxon>
        <taxon>Streptophyta</taxon>
        <taxon>Embryophyta</taxon>
        <taxon>Tracheophyta</taxon>
        <taxon>Spermatophyta</taxon>
        <taxon>Magnoliopsida</taxon>
        <taxon>eudicotyledons</taxon>
        <taxon>Gunneridae</taxon>
        <taxon>Pentapetalae</taxon>
        <taxon>rosids</taxon>
        <taxon>fabids</taxon>
        <taxon>Fabales</taxon>
        <taxon>Fabaceae</taxon>
        <taxon>Papilionoideae</taxon>
        <taxon>50 kb inversion clade</taxon>
        <taxon>NPAAA clade</taxon>
        <taxon>indigoferoid/millettioid clade</taxon>
        <taxon>Phaseoleae</taxon>
        <taxon>Phaseolus</taxon>
    </lineage>
</organism>
<feature type="region of interest" description="Disordered" evidence="1">
    <location>
        <begin position="55"/>
        <end position="96"/>
    </location>
</feature>
<comment type="caution">
    <text evidence="2">The sequence shown here is derived from an EMBL/GenBank/DDBJ whole genome shotgun (WGS) entry which is preliminary data.</text>
</comment>
<reference evidence="2 3" key="1">
    <citation type="submission" date="2024-01" db="EMBL/GenBank/DDBJ databases">
        <title>The genomes of 5 underutilized Papilionoideae crops provide insights into root nodulation and disease resistanc.</title>
        <authorList>
            <person name="Jiang F."/>
        </authorList>
    </citation>
    <scope>NUCLEOTIDE SEQUENCE [LARGE SCALE GENOMIC DNA]</scope>
    <source>
        <strain evidence="2">JINMINGXINNONG_FW02</strain>
        <tissue evidence="2">Leaves</tissue>
    </source>
</reference>
<evidence type="ECO:0000256" key="1">
    <source>
        <dbReference type="SAM" id="MobiDB-lite"/>
    </source>
</evidence>
<name>A0AAN9MQS5_PHACN</name>
<proteinExistence type="predicted"/>
<sequence>MYVTISQVHDERNGVIDPNLKALAWVLIHLIEEVEGLTDTLIVEPVNDDVIKRICDDDDDEDEDDLNESSQDDEDDLNESSQDDEKHDDNDMELGL</sequence>
<evidence type="ECO:0000313" key="3">
    <source>
        <dbReference type="Proteomes" id="UP001374584"/>
    </source>
</evidence>
<gene>
    <name evidence="2" type="ORF">VNO80_15709</name>
</gene>
<dbReference type="EMBL" id="JAYMYR010000006">
    <property type="protein sequence ID" value="KAK7356437.1"/>
    <property type="molecule type" value="Genomic_DNA"/>
</dbReference>
<protein>
    <submittedName>
        <fullName evidence="2">Uncharacterized protein</fullName>
    </submittedName>
</protein>
<dbReference type="Proteomes" id="UP001374584">
    <property type="component" value="Unassembled WGS sequence"/>
</dbReference>
<dbReference type="AlphaFoldDB" id="A0AAN9MQS5"/>
<accession>A0AAN9MQS5</accession>
<keyword evidence="3" id="KW-1185">Reference proteome</keyword>
<feature type="compositionally biased region" description="Acidic residues" evidence="1">
    <location>
        <begin position="56"/>
        <end position="82"/>
    </location>
</feature>
<evidence type="ECO:0000313" key="2">
    <source>
        <dbReference type="EMBL" id="KAK7356437.1"/>
    </source>
</evidence>